<keyword evidence="3" id="KW-0479">Metal-binding</keyword>
<dbReference type="NCBIfam" id="TIGR02481">
    <property type="entry name" value="hemeryth_dom"/>
    <property type="match status" value="1"/>
</dbReference>
<keyword evidence="4" id="KW-0408">Iron</keyword>
<keyword evidence="7" id="KW-1185">Reference proteome</keyword>
<organism evidence="6 7">
    <name type="scientific">Paramagnetospirillum magneticum (strain ATCC 700264 / AMB-1)</name>
    <name type="common">Magnetospirillum magneticum</name>
    <dbReference type="NCBI Taxonomy" id="342108"/>
    <lineage>
        <taxon>Bacteria</taxon>
        <taxon>Pseudomonadati</taxon>
        <taxon>Pseudomonadota</taxon>
        <taxon>Alphaproteobacteria</taxon>
        <taxon>Rhodospirillales</taxon>
        <taxon>Magnetospirillaceae</taxon>
        <taxon>Paramagnetospirillum</taxon>
    </lineage>
</organism>
<dbReference type="InterPro" id="IPR050669">
    <property type="entry name" value="Hemerythrin"/>
</dbReference>
<dbReference type="GO" id="GO:0005344">
    <property type="term" value="F:oxygen carrier activity"/>
    <property type="evidence" value="ECO:0007669"/>
    <property type="project" value="UniProtKB-KW"/>
</dbReference>
<dbReference type="HOGENOM" id="CLU_086902_2_2_5"/>
<protein>
    <submittedName>
        <fullName evidence="6">Hemerythrin-like protein PA1673</fullName>
    </submittedName>
</protein>
<reference evidence="6 7" key="1">
    <citation type="journal article" date="2005" name="DNA Res.">
        <title>Complete genome sequence of the facultative anaerobic magnetotactic bacterium Magnetospirillum sp. strain AMB-1.</title>
        <authorList>
            <person name="Matsunaga T."/>
            <person name="Okamura Y."/>
            <person name="Fukuda Y."/>
            <person name="Wahyudi A.T."/>
            <person name="Murase Y."/>
            <person name="Takeyama H."/>
        </authorList>
    </citation>
    <scope>NUCLEOTIDE SEQUENCE [LARGE SCALE GENOMIC DNA]</scope>
    <source>
        <strain evidence="7">ATCC 700264 / AMB-1</strain>
    </source>
</reference>
<dbReference type="SUPFAM" id="SSF47188">
    <property type="entry name" value="Hemerythrin-like"/>
    <property type="match status" value="1"/>
</dbReference>
<evidence type="ECO:0000313" key="6">
    <source>
        <dbReference type="EMBL" id="BAE49789.1"/>
    </source>
</evidence>
<dbReference type="InterPro" id="IPR035938">
    <property type="entry name" value="Hemerythrin-like_sf"/>
</dbReference>
<dbReference type="InterPro" id="IPR012827">
    <property type="entry name" value="Hemerythrin_metal-bd"/>
</dbReference>
<dbReference type="NCBIfam" id="NF033749">
    <property type="entry name" value="bact_hemeryth"/>
    <property type="match status" value="1"/>
</dbReference>
<evidence type="ECO:0000256" key="4">
    <source>
        <dbReference type="ARBA" id="ARBA00023004"/>
    </source>
</evidence>
<name>Q2W8N6_PARM1</name>
<dbReference type="PANTHER" id="PTHR37164">
    <property type="entry name" value="BACTERIOHEMERYTHRIN"/>
    <property type="match status" value="1"/>
</dbReference>
<accession>Q2W8N6</accession>
<dbReference type="AlphaFoldDB" id="Q2W8N6"/>
<dbReference type="InterPro" id="IPR012312">
    <property type="entry name" value="Hemerythrin-like"/>
</dbReference>
<evidence type="ECO:0000313" key="7">
    <source>
        <dbReference type="Proteomes" id="UP000007058"/>
    </source>
</evidence>
<comment type="similarity">
    <text evidence="1">Belongs to the hemerythrin family.</text>
</comment>
<dbReference type="CDD" id="cd12107">
    <property type="entry name" value="Hemerythrin"/>
    <property type="match status" value="1"/>
</dbReference>
<evidence type="ECO:0000259" key="5">
    <source>
        <dbReference type="Pfam" id="PF01814"/>
    </source>
</evidence>
<gene>
    <name evidence="6" type="ordered locus">amb0985</name>
</gene>
<keyword evidence="2" id="KW-0561">Oxygen transport</keyword>
<dbReference type="Pfam" id="PF01814">
    <property type="entry name" value="Hemerythrin"/>
    <property type="match status" value="1"/>
</dbReference>
<dbReference type="PROSITE" id="PS00550">
    <property type="entry name" value="HEMERYTHRINS"/>
    <property type="match status" value="1"/>
</dbReference>
<dbReference type="STRING" id="342108.amb0985"/>
<dbReference type="EMBL" id="AP007255">
    <property type="protein sequence ID" value="BAE49789.1"/>
    <property type="molecule type" value="Genomic_DNA"/>
</dbReference>
<dbReference type="Gene3D" id="1.20.120.50">
    <property type="entry name" value="Hemerythrin-like"/>
    <property type="match status" value="1"/>
</dbReference>
<dbReference type="PANTHER" id="PTHR37164:SF1">
    <property type="entry name" value="BACTERIOHEMERYTHRIN"/>
    <property type="match status" value="1"/>
</dbReference>
<sequence>MGRPFKQVVRRGMNQTNPLPEWTDDLSVNVEIIDEDHQAFFRLAALMSDVTSTPDNDQPYLIETSINILEEYIEGHFLREQKAMAKADYAYLVEHIAAHDAFADRVTRIIQDYRQTGSIEKIGTLAHLVTDWLNNHIRVVDAQYKGILTNANVDDRPLVYMAAGLDTELVS</sequence>
<evidence type="ECO:0000256" key="2">
    <source>
        <dbReference type="ARBA" id="ARBA00022621"/>
    </source>
</evidence>
<feature type="domain" description="Hemerythrin-like" evidence="5">
    <location>
        <begin position="30"/>
        <end position="145"/>
    </location>
</feature>
<dbReference type="KEGG" id="mag:amb0985"/>
<evidence type="ECO:0000256" key="1">
    <source>
        <dbReference type="ARBA" id="ARBA00010587"/>
    </source>
</evidence>
<dbReference type="GO" id="GO:0046872">
    <property type="term" value="F:metal ion binding"/>
    <property type="evidence" value="ECO:0007669"/>
    <property type="project" value="UniProtKB-KW"/>
</dbReference>
<dbReference type="Proteomes" id="UP000007058">
    <property type="component" value="Chromosome"/>
</dbReference>
<proteinExistence type="inferred from homology"/>
<keyword evidence="2" id="KW-0813">Transport</keyword>
<evidence type="ECO:0000256" key="3">
    <source>
        <dbReference type="ARBA" id="ARBA00022723"/>
    </source>
</evidence>
<dbReference type="InterPro" id="IPR016131">
    <property type="entry name" value="Haemerythrin_Fe_BS"/>
</dbReference>